<sequence>MMRNEIIDENDFLSFVKQIQQLAPGLGDEDLTRDLSAAFKVFDLDGDGFITRDELKVAMEMIGGNCY</sequence>
<dbReference type="InterPro" id="IPR011992">
    <property type="entry name" value="EF-hand-dom_pair"/>
</dbReference>
<evidence type="ECO:0000259" key="2">
    <source>
        <dbReference type="PROSITE" id="PS50222"/>
    </source>
</evidence>
<dbReference type="Pfam" id="PF00036">
    <property type="entry name" value="EF-hand_1"/>
    <property type="match status" value="1"/>
</dbReference>
<evidence type="ECO:0000256" key="1">
    <source>
        <dbReference type="ARBA" id="ARBA00022837"/>
    </source>
</evidence>
<dbReference type="SMART" id="SM00054">
    <property type="entry name" value="EFh"/>
    <property type="match status" value="1"/>
</dbReference>
<dbReference type="InterPro" id="IPR018247">
    <property type="entry name" value="EF_Hand_1_Ca_BS"/>
</dbReference>
<dbReference type="PROSITE" id="PS50222">
    <property type="entry name" value="EF_HAND_2"/>
    <property type="match status" value="1"/>
</dbReference>
<proteinExistence type="predicted"/>
<dbReference type="GO" id="GO:0005509">
    <property type="term" value="F:calcium ion binding"/>
    <property type="evidence" value="ECO:0007669"/>
    <property type="project" value="InterPro"/>
</dbReference>
<comment type="caution">
    <text evidence="3">The sequence shown here is derived from an EMBL/GenBank/DDBJ whole genome shotgun (WGS) entry which is preliminary data.</text>
</comment>
<name>A0AAV8XVF3_9CUCU</name>
<keyword evidence="4" id="KW-1185">Reference proteome</keyword>
<keyword evidence="1" id="KW-0106">Calcium</keyword>
<reference evidence="3" key="1">
    <citation type="journal article" date="2023" name="Insect Mol. Biol.">
        <title>Genome sequencing provides insights into the evolution of gene families encoding plant cell wall-degrading enzymes in longhorned beetles.</title>
        <authorList>
            <person name="Shin N.R."/>
            <person name="Okamura Y."/>
            <person name="Kirsch R."/>
            <person name="Pauchet Y."/>
        </authorList>
    </citation>
    <scope>NUCLEOTIDE SEQUENCE</scope>
    <source>
        <strain evidence="3">RBIC_L_NR</strain>
    </source>
</reference>
<evidence type="ECO:0000313" key="3">
    <source>
        <dbReference type="EMBL" id="KAJ8942232.1"/>
    </source>
</evidence>
<dbReference type="SUPFAM" id="SSF47473">
    <property type="entry name" value="EF-hand"/>
    <property type="match status" value="1"/>
</dbReference>
<dbReference type="InterPro" id="IPR002048">
    <property type="entry name" value="EF_hand_dom"/>
</dbReference>
<dbReference type="EMBL" id="JANEYF010002788">
    <property type="protein sequence ID" value="KAJ8942232.1"/>
    <property type="molecule type" value="Genomic_DNA"/>
</dbReference>
<evidence type="ECO:0000313" key="4">
    <source>
        <dbReference type="Proteomes" id="UP001162156"/>
    </source>
</evidence>
<dbReference type="Proteomes" id="UP001162156">
    <property type="component" value="Unassembled WGS sequence"/>
</dbReference>
<accession>A0AAV8XVF3</accession>
<gene>
    <name evidence="3" type="ORF">NQ314_010132</name>
</gene>
<dbReference type="AlphaFoldDB" id="A0AAV8XVF3"/>
<feature type="domain" description="EF-hand" evidence="2">
    <location>
        <begin position="30"/>
        <end position="65"/>
    </location>
</feature>
<organism evidence="3 4">
    <name type="scientific">Rhamnusium bicolor</name>
    <dbReference type="NCBI Taxonomy" id="1586634"/>
    <lineage>
        <taxon>Eukaryota</taxon>
        <taxon>Metazoa</taxon>
        <taxon>Ecdysozoa</taxon>
        <taxon>Arthropoda</taxon>
        <taxon>Hexapoda</taxon>
        <taxon>Insecta</taxon>
        <taxon>Pterygota</taxon>
        <taxon>Neoptera</taxon>
        <taxon>Endopterygota</taxon>
        <taxon>Coleoptera</taxon>
        <taxon>Polyphaga</taxon>
        <taxon>Cucujiformia</taxon>
        <taxon>Chrysomeloidea</taxon>
        <taxon>Cerambycidae</taxon>
        <taxon>Lepturinae</taxon>
        <taxon>Rhagiini</taxon>
        <taxon>Rhamnusium</taxon>
    </lineage>
</organism>
<dbReference type="PROSITE" id="PS00018">
    <property type="entry name" value="EF_HAND_1"/>
    <property type="match status" value="1"/>
</dbReference>
<dbReference type="Gene3D" id="1.10.238.10">
    <property type="entry name" value="EF-hand"/>
    <property type="match status" value="1"/>
</dbReference>
<protein>
    <recommendedName>
        <fullName evidence="2">EF-hand domain-containing protein</fullName>
    </recommendedName>
</protein>